<dbReference type="Proteomes" id="UP000677228">
    <property type="component" value="Unassembled WGS sequence"/>
</dbReference>
<reference evidence="2" key="1">
    <citation type="submission" date="2021-02" db="EMBL/GenBank/DDBJ databases">
        <authorList>
            <person name="Nowell W R."/>
        </authorList>
    </citation>
    <scope>NUCLEOTIDE SEQUENCE</scope>
</reference>
<evidence type="ECO:0000313" key="2">
    <source>
        <dbReference type="EMBL" id="CAF4040475.1"/>
    </source>
</evidence>
<dbReference type="PANTHER" id="PTHR46601">
    <property type="entry name" value="ULP_PROTEASE DOMAIN-CONTAINING PROTEIN"/>
    <property type="match status" value="1"/>
</dbReference>
<dbReference type="EMBL" id="CAJNOK010015795">
    <property type="protein sequence ID" value="CAF1232383.1"/>
    <property type="molecule type" value="Genomic_DNA"/>
</dbReference>
<evidence type="ECO:0000313" key="3">
    <source>
        <dbReference type="Proteomes" id="UP000682733"/>
    </source>
</evidence>
<proteinExistence type="predicted"/>
<gene>
    <name evidence="1" type="ORF">OVA965_LOCUS25440</name>
    <name evidence="2" type="ORF">TMI583_LOCUS26166</name>
</gene>
<dbReference type="Proteomes" id="UP000682733">
    <property type="component" value="Unassembled WGS sequence"/>
</dbReference>
<dbReference type="EMBL" id="CAJOBA010037339">
    <property type="protein sequence ID" value="CAF4040475.1"/>
    <property type="molecule type" value="Genomic_DNA"/>
</dbReference>
<sequence length="256" mass="29395">MNALPFRQDFGIKANWVFSSTYHEKGPADGIGATTKSSATKHLLRHGPEESFRDAKQFYEFSLKHFDRMGLVRPSGGEPHRPIEIKFLSSGTVQQMYDDRLSIRWNKLPNTGPIIGIRGFHDFQPLYAGKINCKSTSTSKISSTFDFTPKHLIKSSVMQIHSMNSLQIGVFVVIAHDEKFHLAEVLSITKPHSTIDVKCYQPPLSKLYFTLCKNLPKLTRLFPNFQRLKSSYRLDEQYDEYDKILECPPRVSRRPQ</sequence>
<dbReference type="AlphaFoldDB" id="A0A8S2P9C4"/>
<accession>A0A8S2P9C4</accession>
<organism evidence="2 3">
    <name type="scientific">Didymodactylos carnosus</name>
    <dbReference type="NCBI Taxonomy" id="1234261"/>
    <lineage>
        <taxon>Eukaryota</taxon>
        <taxon>Metazoa</taxon>
        <taxon>Spiralia</taxon>
        <taxon>Gnathifera</taxon>
        <taxon>Rotifera</taxon>
        <taxon>Eurotatoria</taxon>
        <taxon>Bdelloidea</taxon>
        <taxon>Philodinida</taxon>
        <taxon>Philodinidae</taxon>
        <taxon>Didymodactylos</taxon>
    </lineage>
</organism>
<dbReference type="PANTHER" id="PTHR46601:SF1">
    <property type="entry name" value="ADF-H DOMAIN-CONTAINING PROTEIN"/>
    <property type="match status" value="1"/>
</dbReference>
<name>A0A8S2P9C4_9BILA</name>
<evidence type="ECO:0000313" key="1">
    <source>
        <dbReference type="EMBL" id="CAF1232383.1"/>
    </source>
</evidence>
<comment type="caution">
    <text evidence="2">The sequence shown here is derived from an EMBL/GenBank/DDBJ whole genome shotgun (WGS) entry which is preliminary data.</text>
</comment>
<protein>
    <submittedName>
        <fullName evidence="2">Uncharacterized protein</fullName>
    </submittedName>
</protein>